<proteinExistence type="predicted"/>
<dbReference type="RefSeq" id="WP_160938770.1">
    <property type="nucleotide sequence ID" value="NZ_SNVJ01000020.1"/>
</dbReference>
<dbReference type="AlphaFoldDB" id="A0A845BE10"/>
<organism evidence="1 2">
    <name type="scientific">Teichococcus coralli</name>
    <dbReference type="NCBI Taxonomy" id="2545983"/>
    <lineage>
        <taxon>Bacteria</taxon>
        <taxon>Pseudomonadati</taxon>
        <taxon>Pseudomonadota</taxon>
        <taxon>Alphaproteobacteria</taxon>
        <taxon>Acetobacterales</taxon>
        <taxon>Roseomonadaceae</taxon>
        <taxon>Roseomonas</taxon>
    </lineage>
</organism>
<keyword evidence="2" id="KW-1185">Reference proteome</keyword>
<dbReference type="Proteomes" id="UP000460715">
    <property type="component" value="Unassembled WGS sequence"/>
</dbReference>
<name>A0A845BE10_9PROT</name>
<comment type="caution">
    <text evidence="1">The sequence shown here is derived from an EMBL/GenBank/DDBJ whole genome shotgun (WGS) entry which is preliminary data.</text>
</comment>
<protein>
    <recommendedName>
        <fullName evidence="3">LysM domain-containing protein</fullName>
    </recommendedName>
</protein>
<dbReference type="OrthoDB" id="9809850at2"/>
<evidence type="ECO:0000313" key="2">
    <source>
        <dbReference type="Proteomes" id="UP000460715"/>
    </source>
</evidence>
<reference evidence="1 2" key="1">
    <citation type="submission" date="2019-03" db="EMBL/GenBank/DDBJ databases">
        <title>Roseomonas sp. a novel Roseomonas species isolated from Sea whip Gorgonian.</title>
        <authorList>
            <person name="Li F."/>
            <person name="Pan X."/>
            <person name="Huang S."/>
            <person name="Li Z."/>
            <person name="Meng B."/>
        </authorList>
    </citation>
    <scope>NUCLEOTIDE SEQUENCE [LARGE SCALE GENOMIC DNA]</scope>
    <source>
        <strain evidence="1 2">M0104</strain>
    </source>
</reference>
<evidence type="ECO:0008006" key="3">
    <source>
        <dbReference type="Google" id="ProtNLM"/>
    </source>
</evidence>
<gene>
    <name evidence="1" type="ORF">E0493_18595</name>
</gene>
<dbReference type="EMBL" id="SNVJ01000020">
    <property type="protein sequence ID" value="MXP65361.1"/>
    <property type="molecule type" value="Genomic_DNA"/>
</dbReference>
<sequence>MAILKGSFYEAVPVFEAEAAEPRAFRGLRARPPERPEPVLEHSVALRQRLDALAHHYYADSRAWRRIADTNPEALFAEDLLFDPEPPPGAPDANGRERLGEIILIPRRREVS</sequence>
<evidence type="ECO:0000313" key="1">
    <source>
        <dbReference type="EMBL" id="MXP65361.1"/>
    </source>
</evidence>
<accession>A0A845BE10</accession>